<dbReference type="Gene3D" id="1.10.10.60">
    <property type="entry name" value="Homeodomain-like"/>
    <property type="match status" value="1"/>
</dbReference>
<dbReference type="InterPro" id="IPR009057">
    <property type="entry name" value="Homeodomain-like_sf"/>
</dbReference>
<dbReference type="AlphaFoldDB" id="A0A1S0UEX0"/>
<feature type="region of interest" description="Disordered" evidence="7">
    <location>
        <begin position="203"/>
        <end position="223"/>
    </location>
</feature>
<dbReference type="PROSITE" id="PS00027">
    <property type="entry name" value="HOMEOBOX_1"/>
    <property type="match status" value="1"/>
</dbReference>
<sequence length="223" mass="24478">MNEAGQRNHIVPVTVHIRIPQLVVELEATFDKQKYLSVQDRMDLAQRMGLSDTQVKTWYQNRRTKWKRQAAVGMDLLNEASNVAAIQQLLRTNPYWANYMAANALNHPRLFPLQPTPLPLGLSTATHNSLSPSTSFVPLTVPATPSSPIAPTSSATNTVITGSPITSLPLAMFPFQVPTSSFTVNLVQSPPIPVTVSVERTKVESIKSTTPLSNNEVKSPEPK</sequence>
<dbReference type="OMA" id="HIRIPQL"/>
<dbReference type="KEGG" id="loa:LOAG_18696"/>
<dbReference type="Pfam" id="PF00046">
    <property type="entry name" value="Homeodomain"/>
    <property type="match status" value="1"/>
</dbReference>
<evidence type="ECO:0000259" key="8">
    <source>
        <dbReference type="PROSITE" id="PS50071"/>
    </source>
</evidence>
<protein>
    <recommendedName>
        <fullName evidence="8">Homeobox domain-containing protein</fullName>
    </recommendedName>
</protein>
<dbReference type="InterPro" id="IPR020479">
    <property type="entry name" value="HD_metazoa"/>
</dbReference>
<dbReference type="CDD" id="cd00086">
    <property type="entry name" value="homeodomain"/>
    <property type="match status" value="1"/>
</dbReference>
<dbReference type="InterPro" id="IPR050848">
    <property type="entry name" value="Homeobox_TF"/>
</dbReference>
<dbReference type="SUPFAM" id="SSF46689">
    <property type="entry name" value="Homeodomain-like"/>
    <property type="match status" value="1"/>
</dbReference>
<dbReference type="PROSITE" id="PS50071">
    <property type="entry name" value="HOMEOBOX_2"/>
    <property type="match status" value="1"/>
</dbReference>
<dbReference type="RefSeq" id="XP_020304863.1">
    <property type="nucleotide sequence ID" value="XM_020451359.1"/>
</dbReference>
<dbReference type="InterPro" id="IPR000047">
    <property type="entry name" value="HTH_motif"/>
</dbReference>
<dbReference type="InterPro" id="IPR001356">
    <property type="entry name" value="HD"/>
</dbReference>
<dbReference type="PRINTS" id="PR00031">
    <property type="entry name" value="HTHREPRESSR"/>
</dbReference>
<dbReference type="PRINTS" id="PR00024">
    <property type="entry name" value="HOMEOBOX"/>
</dbReference>
<gene>
    <name evidence="9" type="ORF">LOAG_18696</name>
</gene>
<dbReference type="GO" id="GO:0005634">
    <property type="term" value="C:nucleus"/>
    <property type="evidence" value="ECO:0007669"/>
    <property type="project" value="UniProtKB-SubCell"/>
</dbReference>
<dbReference type="InterPro" id="IPR017970">
    <property type="entry name" value="Homeobox_CS"/>
</dbReference>
<keyword evidence="4 5" id="KW-0539">Nucleus</keyword>
<evidence type="ECO:0000256" key="4">
    <source>
        <dbReference type="ARBA" id="ARBA00023242"/>
    </source>
</evidence>
<dbReference type="FunCoup" id="A0A1S0UEX0">
    <property type="interactions" value="70"/>
</dbReference>
<dbReference type="PANTHER" id="PTHR24333">
    <property type="entry name" value="HOMEO BOX HB9 LIKE A-RELATED"/>
    <property type="match status" value="1"/>
</dbReference>
<evidence type="ECO:0000256" key="5">
    <source>
        <dbReference type="PROSITE-ProRule" id="PRU00108"/>
    </source>
</evidence>
<evidence type="ECO:0000256" key="6">
    <source>
        <dbReference type="RuleBase" id="RU000682"/>
    </source>
</evidence>
<evidence type="ECO:0000256" key="2">
    <source>
        <dbReference type="ARBA" id="ARBA00023125"/>
    </source>
</evidence>
<dbReference type="InParanoid" id="A0A1S0UEX0"/>
<dbReference type="OrthoDB" id="6159439at2759"/>
<feature type="DNA-binding region" description="Homeobox" evidence="5">
    <location>
        <begin position="27"/>
        <end position="70"/>
    </location>
</feature>
<evidence type="ECO:0000256" key="1">
    <source>
        <dbReference type="ARBA" id="ARBA00004123"/>
    </source>
</evidence>
<keyword evidence="2 5" id="KW-0238">DNA-binding</keyword>
<dbReference type="CTD" id="9950494"/>
<name>A0A1S0UEX0_LOALO</name>
<feature type="compositionally biased region" description="Polar residues" evidence="7">
    <location>
        <begin position="206"/>
        <end position="217"/>
    </location>
</feature>
<feature type="domain" description="Homeobox" evidence="8">
    <location>
        <begin position="25"/>
        <end position="69"/>
    </location>
</feature>
<dbReference type="PANTHER" id="PTHR24333:SF5">
    <property type="entry name" value="VENT HOMEOBOX"/>
    <property type="match status" value="1"/>
</dbReference>
<evidence type="ECO:0000256" key="3">
    <source>
        <dbReference type="ARBA" id="ARBA00023155"/>
    </source>
</evidence>
<organism evidence="9">
    <name type="scientific">Loa loa</name>
    <name type="common">Eye worm</name>
    <name type="synonym">Filaria loa</name>
    <dbReference type="NCBI Taxonomy" id="7209"/>
    <lineage>
        <taxon>Eukaryota</taxon>
        <taxon>Metazoa</taxon>
        <taxon>Ecdysozoa</taxon>
        <taxon>Nematoda</taxon>
        <taxon>Chromadorea</taxon>
        <taxon>Rhabditida</taxon>
        <taxon>Spirurina</taxon>
        <taxon>Spiruromorpha</taxon>
        <taxon>Filarioidea</taxon>
        <taxon>Onchocercidae</taxon>
        <taxon>Loa</taxon>
    </lineage>
</organism>
<dbReference type="GO" id="GO:0000981">
    <property type="term" value="F:DNA-binding transcription factor activity, RNA polymerase II-specific"/>
    <property type="evidence" value="ECO:0007669"/>
    <property type="project" value="InterPro"/>
</dbReference>
<comment type="subcellular location">
    <subcellularLocation>
        <location evidence="1 5 6">Nucleus</location>
    </subcellularLocation>
</comment>
<dbReference type="GeneID" id="9950494"/>
<dbReference type="GO" id="GO:0003677">
    <property type="term" value="F:DNA binding"/>
    <property type="evidence" value="ECO:0007669"/>
    <property type="project" value="UniProtKB-UniRule"/>
</dbReference>
<evidence type="ECO:0000313" key="9">
    <source>
        <dbReference type="EMBL" id="EJD73918.1"/>
    </source>
</evidence>
<evidence type="ECO:0000256" key="7">
    <source>
        <dbReference type="SAM" id="MobiDB-lite"/>
    </source>
</evidence>
<proteinExistence type="predicted"/>
<accession>A0A1S0UEX0</accession>
<reference evidence="9" key="1">
    <citation type="submission" date="2012-04" db="EMBL/GenBank/DDBJ databases">
        <title>The Genome Sequence of Loa loa.</title>
        <authorList>
            <consortium name="The Broad Institute Genome Sequencing Platform"/>
            <consortium name="Broad Institute Genome Sequencing Center for Infectious Disease"/>
            <person name="Nutman T.B."/>
            <person name="Fink D.L."/>
            <person name="Russ C."/>
            <person name="Young S."/>
            <person name="Zeng Q."/>
            <person name="Gargeya S."/>
            <person name="Alvarado L."/>
            <person name="Berlin A."/>
            <person name="Chapman S.B."/>
            <person name="Chen Z."/>
            <person name="Freedman E."/>
            <person name="Gellesch M."/>
            <person name="Goldberg J."/>
            <person name="Griggs A."/>
            <person name="Gujja S."/>
            <person name="Heilman E.R."/>
            <person name="Heiman D."/>
            <person name="Howarth C."/>
            <person name="Mehta T."/>
            <person name="Neiman D."/>
            <person name="Pearson M."/>
            <person name="Roberts A."/>
            <person name="Saif S."/>
            <person name="Shea T."/>
            <person name="Shenoy N."/>
            <person name="Sisk P."/>
            <person name="Stolte C."/>
            <person name="Sykes S."/>
            <person name="White J."/>
            <person name="Yandava C."/>
            <person name="Haas B."/>
            <person name="Henn M.R."/>
            <person name="Nusbaum C."/>
            <person name="Birren B."/>
        </authorList>
    </citation>
    <scope>NUCLEOTIDE SEQUENCE [LARGE SCALE GENOMIC DNA]</scope>
</reference>
<dbReference type="EMBL" id="JH712514">
    <property type="protein sequence ID" value="EJD73918.1"/>
    <property type="molecule type" value="Genomic_DNA"/>
</dbReference>
<dbReference type="SMART" id="SM00389">
    <property type="entry name" value="HOX"/>
    <property type="match status" value="1"/>
</dbReference>
<keyword evidence="3 5" id="KW-0371">Homeobox</keyword>